<sequence length="50" mass="5857">MRLWLPLHLTARTRLVLFFYTAKCPSLIKIVQVIAERLWALSDKLLGITF</sequence>
<gene>
    <name evidence="1" type="ORF">FIBSPDRAFT_533363</name>
</gene>
<reference evidence="1 2" key="1">
    <citation type="journal article" date="2016" name="Mol. Biol. Evol.">
        <title>Comparative Genomics of Early-Diverging Mushroom-Forming Fungi Provides Insights into the Origins of Lignocellulose Decay Capabilities.</title>
        <authorList>
            <person name="Nagy L.G."/>
            <person name="Riley R."/>
            <person name="Tritt A."/>
            <person name="Adam C."/>
            <person name="Daum C."/>
            <person name="Floudas D."/>
            <person name="Sun H."/>
            <person name="Yadav J.S."/>
            <person name="Pangilinan J."/>
            <person name="Larsson K.H."/>
            <person name="Matsuura K."/>
            <person name="Barry K."/>
            <person name="Labutti K."/>
            <person name="Kuo R."/>
            <person name="Ohm R.A."/>
            <person name="Bhattacharya S.S."/>
            <person name="Shirouzu T."/>
            <person name="Yoshinaga Y."/>
            <person name="Martin F.M."/>
            <person name="Grigoriev I.V."/>
            <person name="Hibbett D.S."/>
        </authorList>
    </citation>
    <scope>NUCLEOTIDE SEQUENCE [LARGE SCALE GENOMIC DNA]</scope>
    <source>
        <strain evidence="1 2">CBS 109695</strain>
    </source>
</reference>
<keyword evidence="2" id="KW-1185">Reference proteome</keyword>
<name>A0A166JAK7_9AGAM</name>
<evidence type="ECO:0000313" key="2">
    <source>
        <dbReference type="Proteomes" id="UP000076532"/>
    </source>
</evidence>
<dbReference type="Proteomes" id="UP000076532">
    <property type="component" value="Unassembled WGS sequence"/>
</dbReference>
<protein>
    <submittedName>
        <fullName evidence="1">Uncharacterized protein</fullName>
    </submittedName>
</protein>
<proteinExistence type="predicted"/>
<evidence type="ECO:0000313" key="1">
    <source>
        <dbReference type="EMBL" id="KZP20664.1"/>
    </source>
</evidence>
<organism evidence="1 2">
    <name type="scientific">Athelia psychrophila</name>
    <dbReference type="NCBI Taxonomy" id="1759441"/>
    <lineage>
        <taxon>Eukaryota</taxon>
        <taxon>Fungi</taxon>
        <taxon>Dikarya</taxon>
        <taxon>Basidiomycota</taxon>
        <taxon>Agaricomycotina</taxon>
        <taxon>Agaricomycetes</taxon>
        <taxon>Agaricomycetidae</taxon>
        <taxon>Atheliales</taxon>
        <taxon>Atheliaceae</taxon>
        <taxon>Athelia</taxon>
    </lineage>
</organism>
<dbReference type="AlphaFoldDB" id="A0A166JAK7"/>
<dbReference type="OrthoDB" id="191139at2759"/>
<accession>A0A166JAK7</accession>
<dbReference type="EMBL" id="KV417553">
    <property type="protein sequence ID" value="KZP20664.1"/>
    <property type="molecule type" value="Genomic_DNA"/>
</dbReference>